<protein>
    <submittedName>
        <fullName evidence="1">Uncharacterized protein</fullName>
    </submittedName>
</protein>
<dbReference type="AlphaFoldDB" id="A0AAU9K0R1"/>
<evidence type="ECO:0000313" key="2">
    <source>
        <dbReference type="Proteomes" id="UP001162131"/>
    </source>
</evidence>
<reference evidence="1" key="1">
    <citation type="submission" date="2021-09" db="EMBL/GenBank/DDBJ databases">
        <authorList>
            <consortium name="AG Swart"/>
            <person name="Singh M."/>
            <person name="Singh A."/>
            <person name="Seah K."/>
            <person name="Emmerich C."/>
        </authorList>
    </citation>
    <scope>NUCLEOTIDE SEQUENCE</scope>
    <source>
        <strain evidence="1">ATCC30299</strain>
    </source>
</reference>
<dbReference type="EMBL" id="CAJZBQ010000044">
    <property type="protein sequence ID" value="CAG9327559.1"/>
    <property type="molecule type" value="Genomic_DNA"/>
</dbReference>
<name>A0AAU9K0R1_9CILI</name>
<evidence type="ECO:0000313" key="1">
    <source>
        <dbReference type="EMBL" id="CAG9327559.1"/>
    </source>
</evidence>
<dbReference type="Proteomes" id="UP001162131">
    <property type="component" value="Unassembled WGS sequence"/>
</dbReference>
<organism evidence="1 2">
    <name type="scientific">Blepharisma stoltei</name>
    <dbReference type="NCBI Taxonomy" id="1481888"/>
    <lineage>
        <taxon>Eukaryota</taxon>
        <taxon>Sar</taxon>
        <taxon>Alveolata</taxon>
        <taxon>Ciliophora</taxon>
        <taxon>Postciliodesmatophora</taxon>
        <taxon>Heterotrichea</taxon>
        <taxon>Heterotrichida</taxon>
        <taxon>Blepharismidae</taxon>
        <taxon>Blepharisma</taxon>
    </lineage>
</organism>
<keyword evidence="2" id="KW-1185">Reference proteome</keyword>
<sequence length="227" mass="27305">MDRYQLATSLLGLWDEKTWMPIFRGPRYRRYQSIDKMMDLIEIAGKSAPVFPVEAVLLNPMDDEWDDQMTYININYGWIWSHVFVHLGLPLSVYIYNHNLIHYNVHYRALKWFLPLVMVWQFEKCYKYYRTQLTKGILFDEYVQARADELIAQREHLLHTEQVKKYLTWQIDYKETLNKIKREQTNNHASDFKQAELALQSFINRWVDPAVGIKYPLAGPRYQWGGF</sequence>
<comment type="caution">
    <text evidence="1">The sequence shown here is derived from an EMBL/GenBank/DDBJ whole genome shotgun (WGS) entry which is preliminary data.</text>
</comment>
<proteinExistence type="predicted"/>
<accession>A0AAU9K0R1</accession>
<gene>
    <name evidence="1" type="ORF">BSTOLATCC_MIC44192</name>
</gene>